<evidence type="ECO:0000313" key="1">
    <source>
        <dbReference type="EMBL" id="GFC61165.1"/>
    </source>
</evidence>
<dbReference type="EMBL" id="BKCJ010988501">
    <property type="protein sequence ID" value="GFC61165.1"/>
    <property type="molecule type" value="Genomic_DNA"/>
</dbReference>
<sequence>MDELEPHLAYDFFAPEPLPRYVGNLNNNNGWIEADVPILRELGAEVDEPMIDLVIDEVAKPIVEGEEQGFEDDEEVWEVGGPSTGAAEGQSFTLPAPRFPVSDVEVADGITIRKISPIFSGMEGQVHVMASQTV</sequence>
<name>A0A699Q249_TANCI</name>
<comment type="caution">
    <text evidence="1">The sequence shown here is derived from an EMBL/GenBank/DDBJ whole genome shotgun (WGS) entry which is preliminary data.</text>
</comment>
<gene>
    <name evidence="1" type="ORF">Tci_833135</name>
</gene>
<accession>A0A699Q249</accession>
<organism evidence="1">
    <name type="scientific">Tanacetum cinerariifolium</name>
    <name type="common">Dalmatian daisy</name>
    <name type="synonym">Chrysanthemum cinerariifolium</name>
    <dbReference type="NCBI Taxonomy" id="118510"/>
    <lineage>
        <taxon>Eukaryota</taxon>
        <taxon>Viridiplantae</taxon>
        <taxon>Streptophyta</taxon>
        <taxon>Embryophyta</taxon>
        <taxon>Tracheophyta</taxon>
        <taxon>Spermatophyta</taxon>
        <taxon>Magnoliopsida</taxon>
        <taxon>eudicotyledons</taxon>
        <taxon>Gunneridae</taxon>
        <taxon>Pentapetalae</taxon>
        <taxon>asterids</taxon>
        <taxon>campanulids</taxon>
        <taxon>Asterales</taxon>
        <taxon>Asteraceae</taxon>
        <taxon>Asteroideae</taxon>
        <taxon>Anthemideae</taxon>
        <taxon>Anthemidinae</taxon>
        <taxon>Tanacetum</taxon>
    </lineage>
</organism>
<proteinExistence type="predicted"/>
<protein>
    <submittedName>
        <fullName evidence="1">Uncharacterized protein</fullName>
    </submittedName>
</protein>
<dbReference type="AlphaFoldDB" id="A0A699Q249"/>
<reference evidence="1" key="1">
    <citation type="journal article" date="2019" name="Sci. Rep.">
        <title>Draft genome of Tanacetum cinerariifolium, the natural source of mosquito coil.</title>
        <authorList>
            <person name="Yamashiro T."/>
            <person name="Shiraishi A."/>
            <person name="Satake H."/>
            <person name="Nakayama K."/>
        </authorList>
    </citation>
    <scope>NUCLEOTIDE SEQUENCE</scope>
</reference>